<dbReference type="Pfam" id="PF24139">
    <property type="entry name" value="TPR_TNPO3_IPO13_4th"/>
    <property type="match status" value="1"/>
</dbReference>
<dbReference type="PANTHER" id="PTHR12363">
    <property type="entry name" value="TRANSPORTIN 3 AND IMPORTIN 13"/>
    <property type="match status" value="1"/>
</dbReference>
<dbReference type="GO" id="GO:0005634">
    <property type="term" value="C:nucleus"/>
    <property type="evidence" value="ECO:0007669"/>
    <property type="project" value="UniProtKB-ARBA"/>
</dbReference>
<dbReference type="Pfam" id="PF24140">
    <property type="entry name" value="TPR_TNPO3_IPO13_3rd"/>
    <property type="match status" value="1"/>
</dbReference>
<dbReference type="PANTHER" id="PTHR12363:SF53">
    <property type="entry name" value="MRNA TRANSPORT REGULATOR MTR10"/>
    <property type="match status" value="1"/>
</dbReference>
<name>A0A9P4MHQ1_9PEZI</name>
<dbReference type="SUPFAM" id="SSF48371">
    <property type="entry name" value="ARM repeat"/>
    <property type="match status" value="1"/>
</dbReference>
<dbReference type="Pfam" id="PF08389">
    <property type="entry name" value="Xpo1"/>
    <property type="match status" value="1"/>
</dbReference>
<keyword evidence="5" id="KW-1185">Reference proteome</keyword>
<reference evidence="4" key="1">
    <citation type="journal article" date="2020" name="Stud. Mycol.">
        <title>101 Dothideomycetes genomes: a test case for predicting lifestyles and emergence of pathogens.</title>
        <authorList>
            <person name="Haridas S."/>
            <person name="Albert R."/>
            <person name="Binder M."/>
            <person name="Bloem J."/>
            <person name="Labutti K."/>
            <person name="Salamov A."/>
            <person name="Andreopoulos B."/>
            <person name="Baker S."/>
            <person name="Barry K."/>
            <person name="Bills G."/>
            <person name="Bluhm B."/>
            <person name="Cannon C."/>
            <person name="Castanera R."/>
            <person name="Culley D."/>
            <person name="Daum C."/>
            <person name="Ezra D."/>
            <person name="Gonzalez J."/>
            <person name="Henrissat B."/>
            <person name="Kuo A."/>
            <person name="Liang C."/>
            <person name="Lipzen A."/>
            <person name="Lutzoni F."/>
            <person name="Magnuson J."/>
            <person name="Mondo S."/>
            <person name="Nolan M."/>
            <person name="Ohm R."/>
            <person name="Pangilinan J."/>
            <person name="Park H.-J."/>
            <person name="Ramirez L."/>
            <person name="Alfaro M."/>
            <person name="Sun H."/>
            <person name="Tritt A."/>
            <person name="Yoshinaga Y."/>
            <person name="Zwiers L.-H."/>
            <person name="Turgeon B."/>
            <person name="Goodwin S."/>
            <person name="Spatafora J."/>
            <person name="Crous P."/>
            <person name="Grigoriev I."/>
        </authorList>
    </citation>
    <scope>NUCLEOTIDE SEQUENCE</scope>
    <source>
        <strain evidence="4">CBS 260.36</strain>
    </source>
</reference>
<gene>
    <name evidence="4" type="ORF">K461DRAFT_319513</name>
</gene>
<keyword evidence="1" id="KW-0819">tRNA processing</keyword>
<organism evidence="4 5">
    <name type="scientific">Myriangium duriaei CBS 260.36</name>
    <dbReference type="NCBI Taxonomy" id="1168546"/>
    <lineage>
        <taxon>Eukaryota</taxon>
        <taxon>Fungi</taxon>
        <taxon>Dikarya</taxon>
        <taxon>Ascomycota</taxon>
        <taxon>Pezizomycotina</taxon>
        <taxon>Dothideomycetes</taxon>
        <taxon>Dothideomycetidae</taxon>
        <taxon>Myriangiales</taxon>
        <taxon>Myriangiaceae</taxon>
        <taxon>Myriangium</taxon>
    </lineage>
</organism>
<dbReference type="InterPro" id="IPR011989">
    <property type="entry name" value="ARM-like"/>
</dbReference>
<sequence>MAATNGGGSAFAPVLTALSTMQSNVDRAHKDEAHKYLEQFQKSSESWTTVFTMLSTADATSEAKLFAATTLKGKIVYDLHQLPRESLTQLRDSLLAILGTFSSGPKPIRTQLCVCMANLAIQMLDWKDVLATMIAALGHDASAVPCLMEFLRVLPEEVTEGRKINLTEDELRDRTSELLEENGEQVLSLLKQYAQSTGTASKEPYFLECVTSWIREIPLNAIVDSALMDVAMASLNDDAALDAGVECLCAMFRETKDVDSSMDIIKSLYPRVLSLRPRIQQAASAEDPEALKSITRVLAEAGEAWVVLIARLPEDFRALVEAILECAVHDKDTESISLTFNFWYELKQYITLERYMPARAQLADIYSKLVDIITIHLQYPKPEDPNSKDLFDGDREQEDRFRGFRHNLGDVLKDCCEVIGVTECLQKSYVLIEKWVHAHGQAASHGNVPDWQQLEAPIFSMRAMGKMVPSDENIMLPRLIPLLVDIPDHEKVRFQAVMALGRYTEWTAKHPETLEKQLNFILASFDHQEREVRTAAALSFRFFCNDCADLLKDFVGQLQQFYQRVLSSLPPSSQEEITEGVASVIAVLPPNQIYHSFKMTCDPVVAHLMETAQAASSSNDEKAKYAVADQLQLITLFIQWIKPIVPLGEQNPAVQYCQEIFPTLGAIADNFTTFVPILERVCRCWRYMVLSYRTATTPMLPMLAEKLAAGFASSRQGCFLWATDSIVREFTEDVPGVDKETSAAVFHFFEQQATNFLRALNDLAPEELPDVIEDFFRLITDVLLYHPLPLVRSTLMPTILAAATSTLTVLKEEPILATLHFLRDFLACGTPNQPRSHFSDEASKVEAQSPEVKQAVIELVQNNGEALTQRVMAGMMYTFPPDCIPDASGVVLALFQLVPSIMAGWVANTVTMLPAGSITPQEQERLLRNIEQRIQSNEVRKIRMLLQDFTSSYRRRNVAPREGLGRLEATRFKFSG</sequence>
<comment type="function">
    <text evidence="2">tRNA nucleus export receptor which facilitates tRNA translocation across the nuclear pore complex. Involved in pre-tRNA splicing, probably by affecting the interaction of pre-tRNA with splicing endonuclease.</text>
</comment>
<dbReference type="GO" id="GO:0008033">
    <property type="term" value="P:tRNA processing"/>
    <property type="evidence" value="ECO:0007669"/>
    <property type="project" value="UniProtKB-KW"/>
</dbReference>
<evidence type="ECO:0000256" key="2">
    <source>
        <dbReference type="ARBA" id="ARBA00025147"/>
    </source>
</evidence>
<dbReference type="FunFam" id="1.25.10.10:FF:000266">
    <property type="entry name" value="mRNA transport regulator MTR10"/>
    <property type="match status" value="1"/>
</dbReference>
<dbReference type="PROSITE" id="PS50166">
    <property type="entry name" value="IMPORTIN_B_NT"/>
    <property type="match status" value="1"/>
</dbReference>
<dbReference type="EMBL" id="ML996083">
    <property type="protein sequence ID" value="KAF2155040.1"/>
    <property type="molecule type" value="Genomic_DNA"/>
</dbReference>
<accession>A0A9P4MHQ1</accession>
<dbReference type="AlphaFoldDB" id="A0A9P4MHQ1"/>
<evidence type="ECO:0000259" key="3">
    <source>
        <dbReference type="PROSITE" id="PS50166"/>
    </source>
</evidence>
<dbReference type="OrthoDB" id="435593at2759"/>
<dbReference type="GO" id="GO:0005737">
    <property type="term" value="C:cytoplasm"/>
    <property type="evidence" value="ECO:0007669"/>
    <property type="project" value="TreeGrafter"/>
</dbReference>
<dbReference type="InterPro" id="IPR057941">
    <property type="entry name" value="TPR_TNPO3_IPO13_2nd"/>
</dbReference>
<dbReference type="GO" id="GO:0006606">
    <property type="term" value="P:protein import into nucleus"/>
    <property type="evidence" value="ECO:0007669"/>
    <property type="project" value="TreeGrafter"/>
</dbReference>
<dbReference type="Proteomes" id="UP000799439">
    <property type="component" value="Unassembled WGS sequence"/>
</dbReference>
<dbReference type="Pfam" id="PF03810">
    <property type="entry name" value="IBN_N"/>
    <property type="match status" value="1"/>
</dbReference>
<dbReference type="InterPro" id="IPR013598">
    <property type="entry name" value="Exportin-1/Importin-b-like"/>
</dbReference>
<evidence type="ECO:0000256" key="1">
    <source>
        <dbReference type="ARBA" id="ARBA00022694"/>
    </source>
</evidence>
<dbReference type="Gene3D" id="1.25.10.10">
    <property type="entry name" value="Leucine-rich Repeat Variant"/>
    <property type="match status" value="1"/>
</dbReference>
<dbReference type="InterPro" id="IPR001494">
    <property type="entry name" value="Importin-beta_N"/>
</dbReference>
<dbReference type="InterPro" id="IPR058537">
    <property type="entry name" value="TPR_TNPO3_IPO13_4th"/>
</dbReference>
<dbReference type="InterPro" id="IPR051345">
    <property type="entry name" value="Importin_beta-like_NTR"/>
</dbReference>
<dbReference type="InterPro" id="IPR057942">
    <property type="entry name" value="TPR_TNPO3_IPO13_3rd"/>
</dbReference>
<dbReference type="InterPro" id="IPR016024">
    <property type="entry name" value="ARM-type_fold"/>
</dbReference>
<feature type="domain" description="Importin N-terminal" evidence="3">
    <location>
        <begin position="33"/>
        <end position="100"/>
    </location>
</feature>
<proteinExistence type="predicted"/>
<protein>
    <submittedName>
        <fullName evidence="4">ARM repeat-containing protein</fullName>
    </submittedName>
</protein>
<evidence type="ECO:0000313" key="5">
    <source>
        <dbReference type="Proteomes" id="UP000799439"/>
    </source>
</evidence>
<dbReference type="GO" id="GO:0031267">
    <property type="term" value="F:small GTPase binding"/>
    <property type="evidence" value="ECO:0007669"/>
    <property type="project" value="InterPro"/>
</dbReference>
<dbReference type="SMART" id="SM00913">
    <property type="entry name" value="IBN_N"/>
    <property type="match status" value="1"/>
</dbReference>
<comment type="caution">
    <text evidence="4">The sequence shown here is derived from an EMBL/GenBank/DDBJ whole genome shotgun (WGS) entry which is preliminary data.</text>
</comment>
<evidence type="ECO:0000313" key="4">
    <source>
        <dbReference type="EMBL" id="KAF2155040.1"/>
    </source>
</evidence>
<dbReference type="Pfam" id="PF24138">
    <property type="entry name" value="TPR_TNPO3_IPO13_2nd"/>
    <property type="match status" value="1"/>
</dbReference>